<dbReference type="Gene3D" id="3.30.530.20">
    <property type="match status" value="1"/>
</dbReference>
<evidence type="ECO:0000313" key="4">
    <source>
        <dbReference type="Proteomes" id="UP000054558"/>
    </source>
</evidence>
<dbReference type="InterPro" id="IPR045096">
    <property type="entry name" value="EDR2-like"/>
</dbReference>
<organism evidence="3 4">
    <name type="scientific">Klebsormidium nitens</name>
    <name type="common">Green alga</name>
    <name type="synonym">Ulothrix nitens</name>
    <dbReference type="NCBI Taxonomy" id="105231"/>
    <lineage>
        <taxon>Eukaryota</taxon>
        <taxon>Viridiplantae</taxon>
        <taxon>Streptophyta</taxon>
        <taxon>Klebsormidiophyceae</taxon>
        <taxon>Klebsormidiales</taxon>
        <taxon>Klebsormidiaceae</taxon>
        <taxon>Klebsormidium</taxon>
    </lineage>
</organism>
<dbReference type="AlphaFoldDB" id="A0A1Y1IGR9"/>
<dbReference type="OrthoDB" id="9970435at2759"/>
<gene>
    <name evidence="3" type="ORF">KFL_003460080</name>
</gene>
<dbReference type="CDD" id="cd00177">
    <property type="entry name" value="START"/>
    <property type="match status" value="1"/>
</dbReference>
<accession>A0A1Y1IGR9</accession>
<feature type="region of interest" description="Disordered" evidence="1">
    <location>
        <begin position="404"/>
        <end position="425"/>
    </location>
</feature>
<reference evidence="3 4" key="1">
    <citation type="journal article" date="2014" name="Nat. Commun.">
        <title>Klebsormidium flaccidum genome reveals primary factors for plant terrestrial adaptation.</title>
        <authorList>
            <person name="Hori K."/>
            <person name="Maruyama F."/>
            <person name="Fujisawa T."/>
            <person name="Togashi T."/>
            <person name="Yamamoto N."/>
            <person name="Seo M."/>
            <person name="Sato S."/>
            <person name="Yamada T."/>
            <person name="Mori H."/>
            <person name="Tajima N."/>
            <person name="Moriyama T."/>
            <person name="Ikeuchi M."/>
            <person name="Watanabe M."/>
            <person name="Wada H."/>
            <person name="Kobayashi K."/>
            <person name="Saito M."/>
            <person name="Masuda T."/>
            <person name="Sasaki-Sekimoto Y."/>
            <person name="Mashiguchi K."/>
            <person name="Awai K."/>
            <person name="Shimojima M."/>
            <person name="Masuda S."/>
            <person name="Iwai M."/>
            <person name="Nobusawa T."/>
            <person name="Narise T."/>
            <person name="Kondo S."/>
            <person name="Saito H."/>
            <person name="Sato R."/>
            <person name="Murakawa M."/>
            <person name="Ihara Y."/>
            <person name="Oshima-Yamada Y."/>
            <person name="Ohtaka K."/>
            <person name="Satoh M."/>
            <person name="Sonobe K."/>
            <person name="Ishii M."/>
            <person name="Ohtani R."/>
            <person name="Kanamori-Sato M."/>
            <person name="Honoki R."/>
            <person name="Miyazaki D."/>
            <person name="Mochizuki H."/>
            <person name="Umetsu J."/>
            <person name="Higashi K."/>
            <person name="Shibata D."/>
            <person name="Kamiya Y."/>
            <person name="Sato N."/>
            <person name="Nakamura Y."/>
            <person name="Tabata S."/>
            <person name="Ida S."/>
            <person name="Kurokawa K."/>
            <person name="Ohta H."/>
        </authorList>
    </citation>
    <scope>NUCLEOTIDE SEQUENCE [LARGE SCALE GENOMIC DNA]</scope>
    <source>
        <strain evidence="3 4">NIES-2285</strain>
    </source>
</reference>
<dbReference type="EMBL" id="DF237295">
    <property type="protein sequence ID" value="GAQ87338.1"/>
    <property type="molecule type" value="Genomic_DNA"/>
</dbReference>
<proteinExistence type="predicted"/>
<dbReference type="PANTHER" id="PTHR12136:SF47">
    <property type="entry name" value="ENHANCED DISEASE RESISTANCE PROTEIN (DUF1336)"/>
    <property type="match status" value="1"/>
</dbReference>
<evidence type="ECO:0000256" key="1">
    <source>
        <dbReference type="SAM" id="MobiDB-lite"/>
    </source>
</evidence>
<dbReference type="OMA" id="SIGHEYR"/>
<dbReference type="PANTHER" id="PTHR12136">
    <property type="entry name" value="ENHANCED DISEASE RESISTANCE-RELATED"/>
    <property type="match status" value="1"/>
</dbReference>
<sequence length="726" mass="80371">MGLSRLRTTGWLMHFGENKNGKRYCNPRFVVLEGRSLSIYNEDPEQAHDEKPLFHGNMGPYTRWEELGRQVVDGHCLYGLRLYSAVNHAINGQLGAGSVEEVSKWLNALEHARDIAIQSAKDAEAREEQLVREDGIADDFEDGPRKSLSRLASIGLGVPAVFKNQAIIEGLQEAGFDIGDAFSGGDWRLLKLENGLRIYQDDSDLKSTHPVLKAVGVIEAPAENIFQLAMSLGKRTHNFDPVLRDWSSVEIIDGHTDVVHAVMEPKIFPPLLQHVTSASRGIGEETLTGRTSTVDFFGYNPAILYHSVENDKCKPGKDFVRCKEVSILSWEITPLPPHPVTNEPRSLCEHLVGIDLLGWKARFYKKFGAEAQMRLLTRVAGMREHFLANPQEAFEPTAGATVQSTVRRSSDHVSAPTTPDSSKKDPFFQMEEVYYDAEEPQDSIAGHVIKRPASFKYAAFAAIALHRTQSSLPKDGLPQLRGPPVPYAPSHFTGSVPRLSGARTKDCFSVPSGGQFKVRGKTYRKDGVKVKGGEPLLQLLAVDWFESSRRMDNVAQSPSSCMQGAEAKKMPFVFVINLQVPGSPCRSLAMYFVSDRHIASGSLLDKFANGDDNFRNRRFKLIPSIETGPFLIKRAVGSKACLLGQALTCTWHRQDNYLEMDVDIGSSSVARNIVGLVIGYVTGLVVDLAVLIQGEDEETELPEYILGAIRIQYLKVSSAVPFKHLN</sequence>
<dbReference type="Pfam" id="PF07059">
    <property type="entry name" value="EDR2_C"/>
    <property type="match status" value="1"/>
</dbReference>
<feature type="domain" description="Protein ENHANCED DISEASE RESISTANCE 2 C-terminal" evidence="2">
    <location>
        <begin position="509"/>
        <end position="714"/>
    </location>
</feature>
<evidence type="ECO:0000313" key="3">
    <source>
        <dbReference type="EMBL" id="GAQ87338.1"/>
    </source>
</evidence>
<protein>
    <recommendedName>
        <fullName evidence="2">Protein ENHANCED DISEASE RESISTANCE 2 C-terminal domain-containing protein</fullName>
    </recommendedName>
</protein>
<dbReference type="InterPro" id="IPR023393">
    <property type="entry name" value="START-like_dom_sf"/>
</dbReference>
<dbReference type="SUPFAM" id="SSF55961">
    <property type="entry name" value="Bet v1-like"/>
    <property type="match status" value="1"/>
</dbReference>
<dbReference type="InterPro" id="IPR009769">
    <property type="entry name" value="EDR2_C"/>
</dbReference>
<name>A0A1Y1IGR9_KLENI</name>
<dbReference type="Proteomes" id="UP000054558">
    <property type="component" value="Unassembled WGS sequence"/>
</dbReference>
<evidence type="ECO:0000259" key="2">
    <source>
        <dbReference type="Pfam" id="PF07059"/>
    </source>
</evidence>
<dbReference type="SUPFAM" id="SSF50729">
    <property type="entry name" value="PH domain-like"/>
    <property type="match status" value="1"/>
</dbReference>
<keyword evidence="4" id="KW-1185">Reference proteome</keyword>